<dbReference type="InterPro" id="IPR031160">
    <property type="entry name" value="F_BAR_dom"/>
</dbReference>
<feature type="compositionally biased region" description="Polar residues" evidence="5">
    <location>
        <begin position="304"/>
        <end position="322"/>
    </location>
</feature>
<dbReference type="SMART" id="SM00055">
    <property type="entry name" value="FCH"/>
    <property type="match status" value="1"/>
</dbReference>
<dbReference type="Pfam" id="PF25610">
    <property type="entry name" value="HR1_TOCA"/>
    <property type="match status" value="2"/>
</dbReference>
<dbReference type="Pfam" id="PF00018">
    <property type="entry name" value="SH3_1"/>
    <property type="match status" value="1"/>
</dbReference>
<name>A0ABY6KAY7_9ARAC</name>
<accession>A0ABY6KAY7</accession>
<dbReference type="CDD" id="cd11619">
    <property type="entry name" value="HR1_CIP4-like"/>
    <property type="match status" value="1"/>
</dbReference>
<dbReference type="PROSITE" id="PS51741">
    <property type="entry name" value="F_BAR"/>
    <property type="match status" value="1"/>
</dbReference>
<feature type="domain" description="F-BAR" evidence="7">
    <location>
        <begin position="1"/>
        <end position="275"/>
    </location>
</feature>
<evidence type="ECO:0000256" key="5">
    <source>
        <dbReference type="SAM" id="MobiDB-lite"/>
    </source>
</evidence>
<dbReference type="CDD" id="cd07653">
    <property type="entry name" value="F-BAR_CIP4-like"/>
    <property type="match status" value="1"/>
</dbReference>
<feature type="region of interest" description="Disordered" evidence="5">
    <location>
        <begin position="290"/>
        <end position="327"/>
    </location>
</feature>
<dbReference type="InterPro" id="IPR027267">
    <property type="entry name" value="AH/BAR_dom_sf"/>
</dbReference>
<dbReference type="InterPro" id="IPR036028">
    <property type="entry name" value="SH3-like_dom_sf"/>
</dbReference>
<proteinExistence type="predicted"/>
<evidence type="ECO:0000259" key="7">
    <source>
        <dbReference type="PROSITE" id="PS51741"/>
    </source>
</evidence>
<dbReference type="CDD" id="cd11911">
    <property type="entry name" value="SH3_CIP4-like"/>
    <property type="match status" value="1"/>
</dbReference>
<dbReference type="SUPFAM" id="SSF103657">
    <property type="entry name" value="BAR/IMD domain-like"/>
    <property type="match status" value="1"/>
</dbReference>
<dbReference type="SMART" id="SM00326">
    <property type="entry name" value="SH3"/>
    <property type="match status" value="1"/>
</dbReference>
<keyword evidence="9" id="KW-1185">Reference proteome</keyword>
<evidence type="ECO:0000256" key="2">
    <source>
        <dbReference type="ARBA" id="ARBA00023054"/>
    </source>
</evidence>
<dbReference type="InterPro" id="IPR001060">
    <property type="entry name" value="FCH_dom"/>
</dbReference>
<dbReference type="Gene3D" id="6.10.140.470">
    <property type="match status" value="2"/>
</dbReference>
<gene>
    <name evidence="8" type="ORF">LAZ67_3006006</name>
</gene>
<evidence type="ECO:0000256" key="3">
    <source>
        <dbReference type="PROSITE-ProRule" id="PRU00192"/>
    </source>
</evidence>
<feature type="region of interest" description="Disordered" evidence="5">
    <location>
        <begin position="450"/>
        <end position="538"/>
    </location>
</feature>
<evidence type="ECO:0000313" key="9">
    <source>
        <dbReference type="Proteomes" id="UP001235939"/>
    </source>
</evidence>
<dbReference type="Pfam" id="PF00611">
    <property type="entry name" value="FCH"/>
    <property type="match status" value="1"/>
</dbReference>
<dbReference type="EMBL" id="CP092865">
    <property type="protein sequence ID" value="UYV65959.1"/>
    <property type="molecule type" value="Genomic_DNA"/>
</dbReference>
<dbReference type="InterPro" id="IPR001452">
    <property type="entry name" value="SH3_domain"/>
</dbReference>
<protein>
    <submittedName>
        <fullName evidence="8">FNBP1</fullName>
    </submittedName>
</protein>
<keyword evidence="2 4" id="KW-0175">Coiled coil</keyword>
<organism evidence="8 9">
    <name type="scientific">Cordylochernes scorpioides</name>
    <dbReference type="NCBI Taxonomy" id="51811"/>
    <lineage>
        <taxon>Eukaryota</taxon>
        <taxon>Metazoa</taxon>
        <taxon>Ecdysozoa</taxon>
        <taxon>Arthropoda</taxon>
        <taxon>Chelicerata</taxon>
        <taxon>Arachnida</taxon>
        <taxon>Pseudoscorpiones</taxon>
        <taxon>Cheliferoidea</taxon>
        <taxon>Chernetidae</taxon>
        <taxon>Cordylochernes</taxon>
    </lineage>
</organism>
<dbReference type="PROSITE" id="PS50002">
    <property type="entry name" value="SH3"/>
    <property type="match status" value="1"/>
</dbReference>
<evidence type="ECO:0000313" key="8">
    <source>
        <dbReference type="EMBL" id="UYV65959.1"/>
    </source>
</evidence>
<keyword evidence="1 3" id="KW-0728">SH3 domain</keyword>
<evidence type="ECO:0000256" key="1">
    <source>
        <dbReference type="ARBA" id="ARBA00022443"/>
    </source>
</evidence>
<reference evidence="8 9" key="1">
    <citation type="submission" date="2022-01" db="EMBL/GenBank/DDBJ databases">
        <title>A chromosomal length assembly of Cordylochernes scorpioides.</title>
        <authorList>
            <person name="Zeh D."/>
            <person name="Zeh J."/>
        </authorList>
    </citation>
    <scope>NUCLEOTIDE SEQUENCE [LARGE SCALE GENOMIC DNA]</scope>
    <source>
        <strain evidence="8">IN4F17</strain>
        <tissue evidence="8">Whole Body</tissue>
    </source>
</reference>
<dbReference type="Gene3D" id="2.30.30.40">
    <property type="entry name" value="SH3 Domains"/>
    <property type="match status" value="1"/>
</dbReference>
<sequence length="646" mass="73214">MKDQYDNLASHTLRGLGFLERYSQFIKERSTIEAEYATKLRKLVKHYMPKKKGEEEDSQFTSTQAFVKVLNEVNCIAGQHEVVAENLVRNIALEVGNLAKEIKNERKKYLSEGARLQTELQNYISLLEKAQLLRIPGVEPLLKSINRSKRGYEKAYKESEKAHENYVKANADINLSRAEVEKSKMAATFKSQLCEQAKAEYATQLQKTNDLQRRHYAEFIPNLFQQLQDMDERRTACLQNYFRQAAHVEKQVLPIVVKCLDDMMAAAEAVDPKTDSRLVIERYKSGFQPQDDFPFEDIPGTGGYNNNSSPYPSPGHTNTLKGTVSGRRQKRSGLFGIFAPNKYNMDEPHKEDFSDLPPNQRRKKLNQKIDAINQQIGQANRSRQVSCHIVKVDGLKMWIGREGLLNLKEAYVKTPSLGDATTLEHQLADNSLQLEKLRTELSKYQGYLREMEGGPTIQEEPTPRRASSLSEEDSLSRSASDSSVAGHPLPDNRGYETPVYAPSSDSPESGIALNQQEEEEEDDQPPPPPPPDLDVEPLPVLGNARALYPFEATSDGSISIYEGEEFEIVELDQGDGWTRVRKANLEEGFVPSSYIDCYLFNNCWYYLVVDINYRDHFQCDVLAEVLASTVLTLGMWPRLLLLPQGS</sequence>
<dbReference type="SUPFAM" id="SSF50044">
    <property type="entry name" value="SH3-domain"/>
    <property type="match status" value="1"/>
</dbReference>
<dbReference type="PANTHER" id="PTHR15735">
    <property type="entry name" value="FCH AND DOUBLE SH3 DOMAINS PROTEIN"/>
    <property type="match status" value="1"/>
</dbReference>
<evidence type="ECO:0000256" key="4">
    <source>
        <dbReference type="PROSITE-ProRule" id="PRU01077"/>
    </source>
</evidence>
<dbReference type="Gene3D" id="1.20.1270.60">
    <property type="entry name" value="Arfaptin homology (AH) domain/BAR domain"/>
    <property type="match status" value="1"/>
</dbReference>
<feature type="domain" description="SH3" evidence="6">
    <location>
        <begin position="539"/>
        <end position="600"/>
    </location>
</feature>
<evidence type="ECO:0000259" key="6">
    <source>
        <dbReference type="PROSITE" id="PS50002"/>
    </source>
</evidence>
<dbReference type="PANTHER" id="PTHR15735:SF12">
    <property type="entry name" value="CDC42-INTERACTING PROTEIN 4, ISOFORM B"/>
    <property type="match status" value="1"/>
</dbReference>
<dbReference type="InterPro" id="IPR057870">
    <property type="entry name" value="HR1_TOCA"/>
</dbReference>
<dbReference type="Proteomes" id="UP001235939">
    <property type="component" value="Chromosome 03"/>
</dbReference>